<dbReference type="InterPro" id="IPR017740">
    <property type="entry name" value="TssA-like"/>
</dbReference>
<dbReference type="PANTHER" id="PTHR37951">
    <property type="entry name" value="CYTOPLASMIC PROTEIN-RELATED"/>
    <property type="match status" value="1"/>
</dbReference>
<dbReference type="EMBL" id="DYWX01000033">
    <property type="protein sequence ID" value="HJF27200.1"/>
    <property type="molecule type" value="Genomic_DNA"/>
</dbReference>
<dbReference type="Proteomes" id="UP000787156">
    <property type="component" value="Unassembled WGS sequence"/>
</dbReference>
<protein>
    <submittedName>
        <fullName evidence="2">Type VI secretion system protein TssA</fullName>
    </submittedName>
</protein>
<evidence type="ECO:0000313" key="2">
    <source>
        <dbReference type="EMBL" id="HJF27200.1"/>
    </source>
</evidence>
<name>A0A9D2ZYL5_ACILW</name>
<organism evidence="2 3">
    <name type="scientific">Acinetobacter lwoffii</name>
    <dbReference type="NCBI Taxonomy" id="28090"/>
    <lineage>
        <taxon>Bacteria</taxon>
        <taxon>Pseudomonadati</taxon>
        <taxon>Pseudomonadota</taxon>
        <taxon>Gammaproteobacteria</taxon>
        <taxon>Moraxellales</taxon>
        <taxon>Moraxellaceae</taxon>
        <taxon>Acinetobacter</taxon>
    </lineage>
</organism>
<gene>
    <name evidence="2" type="primary">tssA</name>
    <name evidence="2" type="ORF">K8V79_02935</name>
</gene>
<proteinExistence type="predicted"/>
<feature type="domain" description="ImpA N-terminal" evidence="1">
    <location>
        <begin position="9"/>
        <end position="130"/>
    </location>
</feature>
<dbReference type="PANTHER" id="PTHR37951:SF1">
    <property type="entry name" value="TYPE VI SECRETION SYSTEM COMPONENT TSSA1"/>
    <property type="match status" value="1"/>
</dbReference>
<sequence>MTLEFEYLLQKISTEQPCGMDCSFSNEFSSIKNARIQDDPLLDQGDWEAEPKQADWNFVETKTIELLSERTKDLRLYTWQIESWSHLYGFEGIARGLELCQRSLMQYWLHLHPEIEDGDLDQRLGLLEGFIAQLPSLIKGVPLVNQAPYYSLKDYEHLLHQQNIKRKQQIEESEELEKTDQYQEQFKQLLFNTPNMLRQQNYQYLLDIENQWQCFKTVLDGLLGLEGPSFSATDAQIESILSSIQRIYKQESSSASLSRVAAPSLESNPNTQTNAQLLANQIVQPFQSSVQFNNQSHIFNREQALKALQDIADYFQMNEPHSPVSYMLQKTIKWSHMPLHEWLSQVIKNENPLEHLYELLGVSDKNESNNEW</sequence>
<dbReference type="Pfam" id="PF06812">
    <property type="entry name" value="ImpA_N"/>
    <property type="match status" value="1"/>
</dbReference>
<accession>A0A9D2ZYL5</accession>
<evidence type="ECO:0000259" key="1">
    <source>
        <dbReference type="Pfam" id="PF06812"/>
    </source>
</evidence>
<reference evidence="2" key="1">
    <citation type="journal article" date="2021" name="PeerJ">
        <title>Extensive microbial diversity within the chicken gut microbiome revealed by metagenomics and culture.</title>
        <authorList>
            <person name="Gilroy R."/>
            <person name="Ravi A."/>
            <person name="Getino M."/>
            <person name="Pursley I."/>
            <person name="Horton D.L."/>
            <person name="Alikhan N.F."/>
            <person name="Baker D."/>
            <person name="Gharbi K."/>
            <person name="Hall N."/>
            <person name="Watson M."/>
            <person name="Adriaenssens E.M."/>
            <person name="Foster-Nyarko E."/>
            <person name="Jarju S."/>
            <person name="Secka A."/>
            <person name="Antonio M."/>
            <person name="Oren A."/>
            <person name="Chaudhuri R.R."/>
            <person name="La Ragione R."/>
            <person name="Hildebrand F."/>
            <person name="Pallen M.J."/>
        </authorList>
    </citation>
    <scope>NUCLEOTIDE SEQUENCE</scope>
    <source>
        <strain evidence="2">CHK135-1449</strain>
    </source>
</reference>
<reference evidence="2" key="2">
    <citation type="submission" date="2021-09" db="EMBL/GenBank/DDBJ databases">
        <authorList>
            <person name="Gilroy R."/>
        </authorList>
    </citation>
    <scope>NUCLEOTIDE SEQUENCE</scope>
    <source>
        <strain evidence="2">CHK135-1449</strain>
    </source>
</reference>
<comment type="caution">
    <text evidence="2">The sequence shown here is derived from an EMBL/GenBank/DDBJ whole genome shotgun (WGS) entry which is preliminary data.</text>
</comment>
<dbReference type="AlphaFoldDB" id="A0A9D2ZYL5"/>
<evidence type="ECO:0000313" key="3">
    <source>
        <dbReference type="Proteomes" id="UP000787156"/>
    </source>
</evidence>
<dbReference type="NCBIfam" id="TIGR03363">
    <property type="entry name" value="VI_chp_8"/>
    <property type="match status" value="1"/>
</dbReference>
<dbReference type="InterPro" id="IPR010657">
    <property type="entry name" value="ImpA_N"/>
</dbReference>